<evidence type="ECO:0000256" key="1">
    <source>
        <dbReference type="SAM" id="MobiDB-lite"/>
    </source>
</evidence>
<proteinExistence type="predicted"/>
<feature type="compositionally biased region" description="Acidic residues" evidence="1">
    <location>
        <begin position="301"/>
        <end position="312"/>
    </location>
</feature>
<sequence length="322" mass="35894">MSTVSTTMGATEQLSNHPEMPVTSTLDAPFEFQPRDNHIRITTPPPPLPDSDPSFSSLVVPSGGKHDQKRYSDRKRCQYTPYPNGFKSFSSPICSPPPYLPECHHLSRNKMYEYKCNLTELGDMPDSAVCEAYHAQRAGQEKLRCQVQLYAWGVVESSRTANVYRELLNSSTEALTQRDSDVEGMEEYMHQKGIVVDEGDLMNLESLGFQPLVDEGFCNGDKHDLKENVDEFTAAEIGEFDTEGNAEYTSDGITESDTEENTTLALWLTPHAMSSDNESANEMVSHSRDSPNSPPHSMTAFEDEDQNSDSEEESVKGVELAE</sequence>
<dbReference type="HOGENOM" id="CLU_863721_0_0_1"/>
<dbReference type="GeneID" id="18815598"/>
<dbReference type="EMBL" id="GL945440">
    <property type="protein sequence ID" value="EGO20487.1"/>
    <property type="molecule type" value="Genomic_DNA"/>
</dbReference>
<accession>F8P7S9</accession>
<feature type="region of interest" description="Disordered" evidence="1">
    <location>
        <begin position="1"/>
        <end position="72"/>
    </location>
</feature>
<dbReference type="KEGG" id="sla:SERLADRAFT_441827"/>
<protein>
    <submittedName>
        <fullName evidence="2">Uncharacterized protein</fullName>
    </submittedName>
</protein>
<name>F8P7S9_SERL9</name>
<dbReference type="RefSeq" id="XP_007322453.1">
    <property type="nucleotide sequence ID" value="XM_007322391.1"/>
</dbReference>
<evidence type="ECO:0000313" key="2">
    <source>
        <dbReference type="EMBL" id="EGO20487.1"/>
    </source>
</evidence>
<organism>
    <name type="scientific">Serpula lacrymans var. lacrymans (strain S7.9)</name>
    <name type="common">Dry rot fungus</name>
    <dbReference type="NCBI Taxonomy" id="578457"/>
    <lineage>
        <taxon>Eukaryota</taxon>
        <taxon>Fungi</taxon>
        <taxon>Dikarya</taxon>
        <taxon>Basidiomycota</taxon>
        <taxon>Agaricomycotina</taxon>
        <taxon>Agaricomycetes</taxon>
        <taxon>Agaricomycetidae</taxon>
        <taxon>Boletales</taxon>
        <taxon>Coniophorineae</taxon>
        <taxon>Serpulaceae</taxon>
        <taxon>Serpula</taxon>
    </lineage>
</organism>
<feature type="compositionally biased region" description="Polar residues" evidence="1">
    <location>
        <begin position="274"/>
        <end position="284"/>
    </location>
</feature>
<reference evidence="2" key="1">
    <citation type="submission" date="2011-04" db="EMBL/GenBank/DDBJ databases">
        <title>Evolution of plant cell wall degrading machinery underlies the functional diversity of forest fungi.</title>
        <authorList>
            <consortium name="US DOE Joint Genome Institute (JGI-PGF)"/>
            <person name="Eastwood D.C."/>
            <person name="Floudas D."/>
            <person name="Binder M."/>
            <person name="Majcherczyk A."/>
            <person name="Schneider P."/>
            <person name="Aerts A."/>
            <person name="Asiegbu F.O."/>
            <person name="Baker S.E."/>
            <person name="Barry K."/>
            <person name="Bendiksby M."/>
            <person name="Blumentritt M."/>
            <person name="Coutinho P.M."/>
            <person name="Cullen D."/>
            <person name="Cullen D."/>
            <person name="Gathman A."/>
            <person name="Goodell B."/>
            <person name="Henrissat B."/>
            <person name="Ihrmark K."/>
            <person name="Kauserud H."/>
            <person name="Kohler A."/>
            <person name="LaButti K."/>
            <person name="Lapidus A."/>
            <person name="Lavin J.L."/>
            <person name="Lee Y.-H."/>
            <person name="Lindquist E."/>
            <person name="Lilly W."/>
            <person name="Lucas S."/>
            <person name="Morin E."/>
            <person name="Murat C."/>
            <person name="Oguiza J.A."/>
            <person name="Park J."/>
            <person name="Pisabarro A.G."/>
            <person name="Riley R."/>
            <person name="Rosling A."/>
            <person name="Salamov A."/>
            <person name="Schmidt O."/>
            <person name="Schmutz J."/>
            <person name="Skrede I."/>
            <person name="Stenlid J."/>
            <person name="Wiebenga A."/>
            <person name="Xie X."/>
            <person name="Kues U."/>
            <person name="Hibbett D.S."/>
            <person name="Hoffmeister D."/>
            <person name="Hogberg N."/>
            <person name="Martin F."/>
            <person name="Grigoriev I.V."/>
            <person name="Watkinson S.C."/>
        </authorList>
    </citation>
    <scope>NUCLEOTIDE SEQUENCE</scope>
    <source>
        <strain evidence="2">S7.9</strain>
    </source>
</reference>
<dbReference type="Proteomes" id="UP000008064">
    <property type="component" value="Unassembled WGS sequence"/>
</dbReference>
<feature type="compositionally biased region" description="Polar residues" evidence="1">
    <location>
        <begin position="1"/>
        <end position="26"/>
    </location>
</feature>
<feature type="compositionally biased region" description="Low complexity" evidence="1">
    <location>
        <begin position="51"/>
        <end position="62"/>
    </location>
</feature>
<dbReference type="AlphaFoldDB" id="F8P7S9"/>
<feature type="region of interest" description="Disordered" evidence="1">
    <location>
        <begin position="241"/>
        <end position="260"/>
    </location>
</feature>
<gene>
    <name evidence="2" type="ORF">SERLADRAFT_441827</name>
</gene>
<feature type="region of interest" description="Disordered" evidence="1">
    <location>
        <begin position="274"/>
        <end position="322"/>
    </location>
</feature>